<evidence type="ECO:0000313" key="2">
    <source>
        <dbReference type="Proteomes" id="UP001438707"/>
    </source>
</evidence>
<evidence type="ECO:0000313" key="1">
    <source>
        <dbReference type="EMBL" id="KAK9832979.1"/>
    </source>
</evidence>
<dbReference type="Gene3D" id="1.25.10.10">
    <property type="entry name" value="Leucine-rich Repeat Variant"/>
    <property type="match status" value="2"/>
</dbReference>
<dbReference type="InterPro" id="IPR011989">
    <property type="entry name" value="ARM-like"/>
</dbReference>
<keyword evidence="2" id="KW-1185">Reference proteome</keyword>
<dbReference type="Proteomes" id="UP001438707">
    <property type="component" value="Unassembled WGS sequence"/>
</dbReference>
<accession>A0AAW1RH78</accession>
<comment type="caution">
    <text evidence="1">The sequence shown here is derived from an EMBL/GenBank/DDBJ whole genome shotgun (WGS) entry which is preliminary data.</text>
</comment>
<name>A0AAW1RH78_9CHLO</name>
<dbReference type="EMBL" id="JALJOS010000011">
    <property type="protein sequence ID" value="KAK9832979.1"/>
    <property type="molecule type" value="Genomic_DNA"/>
</dbReference>
<sequence length="896" mass="95986">MANSDCAAILLQKLKAGLASQKQKGDAEATAQASFAICLSRLLHDVDQVPQLMVPELQQAVLQPGGISCLITLMALGKPDLESAGATATLFLVGHKHQDLLNPDPLHPLLELLHHPQSYVVAAVHAALLCTTENAQNTAEFLRLQGTQELAIILRAGTAHSWLNAVELIRRLAVADTEPHLSQLAEALIPEMLQLPSDCWNSQSEERLADAALMQCLAQLAHATAADGIMTEAAQSSLPYPLHKASKHAEDLHIMGQPSARGLAALNLLYILAWHEKVSQSHLDAASQPIAEMMATLGSLMHLDNQAYGSTQVDMTDAARTRYIAAAALAGLSRSQAVQDHICSQSLLAPMIAVVAASRPAFMLQLQQQLPDFDMRSTQTVELRSWANSFMGFETLNRLVHTAAVAAKDQHMAAIIITHLAANGQFAAAVAQLDALPPLKRLVTRDASAFTAPSKGSLNAATAVSLILAALNSRIDLDSLQICHPPSLQCLLAALSDDGSEAAQSQAASILAFAIQHTACQREVVKQGGVPVLIELLGSAPASVSASCVTAVLALTRLPEGCEELLLQNALPALLAVLNRPIVGAQRHSIQLSYSIWAHALEAVCNLASMNIDDTRLEDLNMNLDDLPAKACQTFFKMLSQQLDNRHDISTGQKNSSSASPQNSSILILLELLASDNPLSQAQAAMWTGCLALSYLAEVAPSVQDHEAVIAAAERQLQQLQHSPHANVRQACLAALGLFAEKAKTIELHDIYEDRLQAVNAIQPSVPEEQRAIRQELDVLTQKEKRHRRKCLQVALATGFATVAAAASAVDSVLARHPGPFMIKAAAYTALHVITLNTIHKAARGRKGPMSHAFADSRSRSMQPAGISCKYLDMAQCDRLLKMAFQAVMSQHVSSA</sequence>
<organism evidence="1 2">
    <name type="scientific">Apatococcus lobatus</name>
    <dbReference type="NCBI Taxonomy" id="904363"/>
    <lineage>
        <taxon>Eukaryota</taxon>
        <taxon>Viridiplantae</taxon>
        <taxon>Chlorophyta</taxon>
        <taxon>core chlorophytes</taxon>
        <taxon>Trebouxiophyceae</taxon>
        <taxon>Chlorellales</taxon>
        <taxon>Chlorellaceae</taxon>
        <taxon>Apatococcus</taxon>
    </lineage>
</organism>
<gene>
    <name evidence="1" type="ORF">WJX74_003282</name>
</gene>
<reference evidence="1 2" key="1">
    <citation type="journal article" date="2024" name="Nat. Commun.">
        <title>Phylogenomics reveals the evolutionary origins of lichenization in chlorophyte algae.</title>
        <authorList>
            <person name="Puginier C."/>
            <person name="Libourel C."/>
            <person name="Otte J."/>
            <person name="Skaloud P."/>
            <person name="Haon M."/>
            <person name="Grisel S."/>
            <person name="Petersen M."/>
            <person name="Berrin J.G."/>
            <person name="Delaux P.M."/>
            <person name="Dal Grande F."/>
            <person name="Keller J."/>
        </authorList>
    </citation>
    <scope>NUCLEOTIDE SEQUENCE [LARGE SCALE GENOMIC DNA]</scope>
    <source>
        <strain evidence="1 2">SAG 2145</strain>
    </source>
</reference>
<dbReference type="SMART" id="SM00185">
    <property type="entry name" value="ARM"/>
    <property type="match status" value="3"/>
</dbReference>
<dbReference type="AlphaFoldDB" id="A0AAW1RH78"/>
<protein>
    <submittedName>
        <fullName evidence="1">Uncharacterized protein</fullName>
    </submittedName>
</protein>
<proteinExistence type="predicted"/>
<dbReference type="InterPro" id="IPR016024">
    <property type="entry name" value="ARM-type_fold"/>
</dbReference>
<dbReference type="InterPro" id="IPR000225">
    <property type="entry name" value="Armadillo"/>
</dbReference>
<dbReference type="SUPFAM" id="SSF48371">
    <property type="entry name" value="ARM repeat"/>
    <property type="match status" value="2"/>
</dbReference>